<reference evidence="17 18" key="1">
    <citation type="journal article" date="2023" name="Plants (Basel)">
        <title>Bridging the Gap: Combining Genomics and Transcriptomics Approaches to Understand Stylosanthes scabra, an Orphan Legume from the Brazilian Caatinga.</title>
        <authorList>
            <person name="Ferreira-Neto J.R.C."/>
            <person name="da Silva M.D."/>
            <person name="Binneck E."/>
            <person name="de Melo N.F."/>
            <person name="da Silva R.H."/>
            <person name="de Melo A.L.T.M."/>
            <person name="Pandolfi V."/>
            <person name="Bustamante F.O."/>
            <person name="Brasileiro-Vidal A.C."/>
            <person name="Benko-Iseppon A.M."/>
        </authorList>
    </citation>
    <scope>NUCLEOTIDE SEQUENCE [LARGE SCALE GENOMIC DNA]</scope>
    <source>
        <tissue evidence="17">Leaves</tissue>
    </source>
</reference>
<dbReference type="PROSITE" id="PS01187">
    <property type="entry name" value="EGF_CA"/>
    <property type="match status" value="1"/>
</dbReference>
<dbReference type="CDD" id="cd14066">
    <property type="entry name" value="STKc_IRAK"/>
    <property type="match status" value="1"/>
</dbReference>
<gene>
    <name evidence="17" type="ORF">PIB30_081540</name>
</gene>
<comment type="subcellular location">
    <subcellularLocation>
        <location evidence="1">Membrane</location>
        <topology evidence="1">Single-pass type I membrane protein</topology>
    </subcellularLocation>
</comment>
<proteinExistence type="predicted"/>
<evidence type="ECO:0000256" key="11">
    <source>
        <dbReference type="ARBA" id="ARBA00047558"/>
    </source>
</evidence>
<feature type="chain" id="PRO_5046473018" evidence="14">
    <location>
        <begin position="28"/>
        <end position="742"/>
    </location>
</feature>
<comment type="catalytic activity">
    <reaction evidence="12">
        <text>L-threonyl-[protein] + ATP = O-phospho-L-threonyl-[protein] + ADP + H(+)</text>
        <dbReference type="Rhea" id="RHEA:46608"/>
        <dbReference type="Rhea" id="RHEA-COMP:11060"/>
        <dbReference type="Rhea" id="RHEA-COMP:11605"/>
        <dbReference type="ChEBI" id="CHEBI:15378"/>
        <dbReference type="ChEBI" id="CHEBI:30013"/>
        <dbReference type="ChEBI" id="CHEBI:30616"/>
        <dbReference type="ChEBI" id="CHEBI:61977"/>
        <dbReference type="ChEBI" id="CHEBI:456216"/>
    </reaction>
</comment>
<dbReference type="InterPro" id="IPR000719">
    <property type="entry name" value="Prot_kinase_dom"/>
</dbReference>
<dbReference type="SMART" id="SM00220">
    <property type="entry name" value="S_TKc"/>
    <property type="match status" value="1"/>
</dbReference>
<feature type="domain" description="Protein kinase" evidence="15">
    <location>
        <begin position="417"/>
        <end position="700"/>
    </location>
</feature>
<evidence type="ECO:0000256" key="6">
    <source>
        <dbReference type="ARBA" id="ARBA00022741"/>
    </source>
</evidence>
<evidence type="ECO:0000256" key="9">
    <source>
        <dbReference type="ARBA" id="ARBA00023157"/>
    </source>
</evidence>
<name>A0ABU6RSL1_9FABA</name>
<dbReference type="Pfam" id="PF13947">
    <property type="entry name" value="GUB_WAK_bind"/>
    <property type="match status" value="1"/>
</dbReference>
<dbReference type="SUPFAM" id="SSF56112">
    <property type="entry name" value="Protein kinase-like (PK-like)"/>
    <property type="match status" value="1"/>
</dbReference>
<keyword evidence="8" id="KW-0067">ATP-binding</keyword>
<feature type="domain" description="EGF-like" evidence="16">
    <location>
        <begin position="302"/>
        <end position="341"/>
    </location>
</feature>
<comment type="caution">
    <text evidence="17">The sequence shown here is derived from an EMBL/GenBank/DDBJ whole genome shotgun (WGS) entry which is preliminary data.</text>
</comment>
<comment type="caution">
    <text evidence="13">Lacks conserved residue(s) required for the propagation of feature annotation.</text>
</comment>
<evidence type="ECO:0000256" key="14">
    <source>
        <dbReference type="SAM" id="SignalP"/>
    </source>
</evidence>
<dbReference type="InterPro" id="IPR001245">
    <property type="entry name" value="Ser-Thr/Tyr_kinase_cat_dom"/>
</dbReference>
<dbReference type="InterPro" id="IPR049883">
    <property type="entry name" value="NOTCH1_EGF-like"/>
</dbReference>
<evidence type="ECO:0000256" key="3">
    <source>
        <dbReference type="ARBA" id="ARBA00022536"/>
    </source>
</evidence>
<dbReference type="Gene3D" id="3.30.200.20">
    <property type="entry name" value="Phosphorylase Kinase, domain 1"/>
    <property type="match status" value="1"/>
</dbReference>
<sequence length="742" mass="81539">MGSSWWNEVWLLLLALVWILCESAADAATQPNSNCSTQCGSLEIPFPFGTSESCYLDSSFLISCNHTSSGPTPYLTTGNITVLNISLDGEMRILAAVATGCYDGNGTRINATSKSWHYSLSRNHHYLSVSSSRNKLTAVGCNTVGEIIGFDDTTGLNYTTGCLSTCLRINDTTNGVCNGAGCCQSPIPAQGRLSGILYASLKGLDDSNYGFGFDPCGYAFVAEDGAYSFSSADLTNFRQQRLPVVLDWSVGNLSCEEAKKNASNYACKAENSECYNSGLGYLCNCSTGFRGNPYLLGDCQQDIDECMEKELNDCYSGAICKNLHGSYTCTCPKGFEGDGRENGTKCSRVSVGVIALLVIRFYVYWKMKEKRLDKLKEQFFQQNGGFILLEQISRHRGSIETAKVFTVEELKKATNNFDEAKILGKGGQGTVYKGLLSDNRTVAIKRSKISGSTQVEQFINEVVLLSQINHRNVVRLLGCCLETQVPLLVYEFIPNGTIFEHLHDHNQSLKLTWGTRLRIAIETAGALAYLHSATYMPIIHRDIKTTNILLDSHLTAKISDFGASKIVPLDQTELTTLVQGTLGYLDPEYMHTSQLTEKSDVYSFGVILAELLTGKKAVSFADPEVRNLAAYFVSSMEEGRLLEIVDQHIINEVKVEHLVEFANVAKQCLRVKREERPTMKEVASELEGLREAVGEKHRWESDKSSSEVTKSLLKASSSSVFDVQSSKFDSISQVSMSLGGGR</sequence>
<keyword evidence="6" id="KW-0547">Nucleotide-binding</keyword>
<dbReference type="PROSITE" id="PS50011">
    <property type="entry name" value="PROTEIN_KINASE_DOM"/>
    <property type="match status" value="1"/>
</dbReference>
<keyword evidence="3 13" id="KW-0245">EGF-like domain</keyword>
<dbReference type="PROSITE" id="PS00010">
    <property type="entry name" value="ASX_HYDROXYL"/>
    <property type="match status" value="1"/>
</dbReference>
<dbReference type="SMART" id="SM00179">
    <property type="entry name" value="EGF_CA"/>
    <property type="match status" value="1"/>
</dbReference>
<evidence type="ECO:0000259" key="15">
    <source>
        <dbReference type="PROSITE" id="PS50011"/>
    </source>
</evidence>
<dbReference type="InterPro" id="IPR011009">
    <property type="entry name" value="Kinase-like_dom_sf"/>
</dbReference>
<dbReference type="Gene3D" id="2.10.25.10">
    <property type="entry name" value="Laminin"/>
    <property type="match status" value="1"/>
</dbReference>
<evidence type="ECO:0000259" key="16">
    <source>
        <dbReference type="PROSITE" id="PS50026"/>
    </source>
</evidence>
<dbReference type="CDD" id="cd00054">
    <property type="entry name" value="EGF_CA"/>
    <property type="match status" value="1"/>
</dbReference>
<evidence type="ECO:0000256" key="1">
    <source>
        <dbReference type="ARBA" id="ARBA00004479"/>
    </source>
</evidence>
<evidence type="ECO:0000313" key="18">
    <source>
        <dbReference type="Proteomes" id="UP001341840"/>
    </source>
</evidence>
<organism evidence="17 18">
    <name type="scientific">Stylosanthes scabra</name>
    <dbReference type="NCBI Taxonomy" id="79078"/>
    <lineage>
        <taxon>Eukaryota</taxon>
        <taxon>Viridiplantae</taxon>
        <taxon>Streptophyta</taxon>
        <taxon>Embryophyta</taxon>
        <taxon>Tracheophyta</taxon>
        <taxon>Spermatophyta</taxon>
        <taxon>Magnoliopsida</taxon>
        <taxon>eudicotyledons</taxon>
        <taxon>Gunneridae</taxon>
        <taxon>Pentapetalae</taxon>
        <taxon>rosids</taxon>
        <taxon>fabids</taxon>
        <taxon>Fabales</taxon>
        <taxon>Fabaceae</taxon>
        <taxon>Papilionoideae</taxon>
        <taxon>50 kb inversion clade</taxon>
        <taxon>dalbergioids sensu lato</taxon>
        <taxon>Dalbergieae</taxon>
        <taxon>Pterocarpus clade</taxon>
        <taxon>Stylosanthes</taxon>
    </lineage>
</organism>
<dbReference type="SMART" id="SM00181">
    <property type="entry name" value="EGF"/>
    <property type="match status" value="2"/>
</dbReference>
<keyword evidence="5 14" id="KW-0732">Signal</keyword>
<evidence type="ECO:0000256" key="8">
    <source>
        <dbReference type="ARBA" id="ARBA00022840"/>
    </source>
</evidence>
<dbReference type="InterPro" id="IPR000742">
    <property type="entry name" value="EGF"/>
</dbReference>
<evidence type="ECO:0000313" key="17">
    <source>
        <dbReference type="EMBL" id="MED6126753.1"/>
    </source>
</evidence>
<dbReference type="PANTHER" id="PTHR27005:SF511">
    <property type="entry name" value="WALL-ASSOCIATED RECEPTOR KINASE 1-RELATED"/>
    <property type="match status" value="1"/>
</dbReference>
<dbReference type="SUPFAM" id="SSF57196">
    <property type="entry name" value="EGF/Laminin"/>
    <property type="match status" value="1"/>
</dbReference>
<dbReference type="EMBL" id="JASCZI010031432">
    <property type="protein sequence ID" value="MED6126753.1"/>
    <property type="molecule type" value="Genomic_DNA"/>
</dbReference>
<keyword evidence="7" id="KW-0418">Kinase</keyword>
<dbReference type="InterPro" id="IPR000152">
    <property type="entry name" value="EGF-type_Asp/Asn_hydroxyl_site"/>
</dbReference>
<dbReference type="PROSITE" id="PS50026">
    <property type="entry name" value="EGF_3"/>
    <property type="match status" value="1"/>
</dbReference>
<keyword evidence="2" id="KW-0723">Serine/threonine-protein kinase</keyword>
<evidence type="ECO:0000256" key="7">
    <source>
        <dbReference type="ARBA" id="ARBA00022777"/>
    </source>
</evidence>
<evidence type="ECO:0000256" key="10">
    <source>
        <dbReference type="ARBA" id="ARBA00023180"/>
    </source>
</evidence>
<keyword evidence="18" id="KW-1185">Reference proteome</keyword>
<dbReference type="PROSITE" id="PS00108">
    <property type="entry name" value="PROTEIN_KINASE_ST"/>
    <property type="match status" value="1"/>
</dbReference>
<keyword evidence="10" id="KW-0325">Glycoprotein</keyword>
<keyword evidence="9" id="KW-1015">Disulfide bond</keyword>
<dbReference type="PANTHER" id="PTHR27005">
    <property type="entry name" value="WALL-ASSOCIATED RECEPTOR KINASE-LIKE 21"/>
    <property type="match status" value="1"/>
</dbReference>
<dbReference type="InterPro" id="IPR018097">
    <property type="entry name" value="EGF_Ca-bd_CS"/>
</dbReference>
<protein>
    <submittedName>
        <fullName evidence="17">Uncharacterized protein</fullName>
    </submittedName>
</protein>
<comment type="catalytic activity">
    <reaction evidence="11">
        <text>L-seryl-[protein] + ATP = O-phospho-L-seryl-[protein] + ADP + H(+)</text>
        <dbReference type="Rhea" id="RHEA:17989"/>
        <dbReference type="Rhea" id="RHEA-COMP:9863"/>
        <dbReference type="Rhea" id="RHEA-COMP:11604"/>
        <dbReference type="ChEBI" id="CHEBI:15378"/>
        <dbReference type="ChEBI" id="CHEBI:29999"/>
        <dbReference type="ChEBI" id="CHEBI:30616"/>
        <dbReference type="ChEBI" id="CHEBI:83421"/>
        <dbReference type="ChEBI" id="CHEBI:456216"/>
    </reaction>
</comment>
<evidence type="ECO:0000256" key="2">
    <source>
        <dbReference type="ARBA" id="ARBA00022527"/>
    </source>
</evidence>
<dbReference type="Gene3D" id="1.10.510.10">
    <property type="entry name" value="Transferase(Phosphotransferase) domain 1"/>
    <property type="match status" value="1"/>
</dbReference>
<keyword evidence="4" id="KW-0808">Transferase</keyword>
<dbReference type="InterPro" id="IPR045274">
    <property type="entry name" value="WAK-like"/>
</dbReference>
<dbReference type="Pfam" id="PF07645">
    <property type="entry name" value="EGF_CA"/>
    <property type="match status" value="1"/>
</dbReference>
<feature type="signal peptide" evidence="14">
    <location>
        <begin position="1"/>
        <end position="27"/>
    </location>
</feature>
<evidence type="ECO:0000256" key="13">
    <source>
        <dbReference type="PROSITE-ProRule" id="PRU00076"/>
    </source>
</evidence>
<evidence type="ECO:0000256" key="4">
    <source>
        <dbReference type="ARBA" id="ARBA00022679"/>
    </source>
</evidence>
<dbReference type="InterPro" id="IPR008271">
    <property type="entry name" value="Ser/Thr_kinase_AS"/>
</dbReference>
<evidence type="ECO:0000256" key="12">
    <source>
        <dbReference type="ARBA" id="ARBA00047951"/>
    </source>
</evidence>
<dbReference type="Proteomes" id="UP001341840">
    <property type="component" value="Unassembled WGS sequence"/>
</dbReference>
<dbReference type="Pfam" id="PF07714">
    <property type="entry name" value="PK_Tyr_Ser-Thr"/>
    <property type="match status" value="1"/>
</dbReference>
<dbReference type="InterPro" id="IPR001881">
    <property type="entry name" value="EGF-like_Ca-bd_dom"/>
</dbReference>
<accession>A0ABU6RSL1</accession>
<dbReference type="InterPro" id="IPR025287">
    <property type="entry name" value="WAK_GUB"/>
</dbReference>
<evidence type="ECO:0000256" key="5">
    <source>
        <dbReference type="ARBA" id="ARBA00022729"/>
    </source>
</evidence>